<proteinExistence type="predicted"/>
<keyword evidence="2" id="KW-1185">Reference proteome</keyword>
<gene>
    <name evidence="1" type="ORF">FBU59_006995</name>
</gene>
<accession>A0ACC1IYB4</accession>
<dbReference type="EMBL" id="JANBPW010006447">
    <property type="protein sequence ID" value="KAJ1930000.1"/>
    <property type="molecule type" value="Genomic_DNA"/>
</dbReference>
<evidence type="ECO:0000313" key="2">
    <source>
        <dbReference type="Proteomes" id="UP001150603"/>
    </source>
</evidence>
<organism evidence="1 2">
    <name type="scientific">Linderina macrospora</name>
    <dbReference type="NCBI Taxonomy" id="4868"/>
    <lineage>
        <taxon>Eukaryota</taxon>
        <taxon>Fungi</taxon>
        <taxon>Fungi incertae sedis</taxon>
        <taxon>Zoopagomycota</taxon>
        <taxon>Kickxellomycotina</taxon>
        <taxon>Kickxellomycetes</taxon>
        <taxon>Kickxellales</taxon>
        <taxon>Kickxellaceae</taxon>
        <taxon>Linderina</taxon>
    </lineage>
</organism>
<evidence type="ECO:0000313" key="1">
    <source>
        <dbReference type="EMBL" id="KAJ1930000.1"/>
    </source>
</evidence>
<reference evidence="1" key="1">
    <citation type="submission" date="2022-07" db="EMBL/GenBank/DDBJ databases">
        <title>Phylogenomic reconstructions and comparative analyses of Kickxellomycotina fungi.</title>
        <authorList>
            <person name="Reynolds N.K."/>
            <person name="Stajich J.E."/>
            <person name="Barry K."/>
            <person name="Grigoriev I.V."/>
            <person name="Crous P."/>
            <person name="Smith M.E."/>
        </authorList>
    </citation>
    <scope>NUCLEOTIDE SEQUENCE</scope>
    <source>
        <strain evidence="1">NRRL 5244</strain>
    </source>
</reference>
<protein>
    <submittedName>
        <fullName evidence="1">Uncharacterized protein</fullName>
    </submittedName>
</protein>
<dbReference type="Proteomes" id="UP001150603">
    <property type="component" value="Unassembled WGS sequence"/>
</dbReference>
<name>A0ACC1IYB4_9FUNG</name>
<feature type="non-terminal residue" evidence="1">
    <location>
        <position position="279"/>
    </location>
</feature>
<sequence>MQRSDRLRVSPEQVLVKFKQNGSFDSLRNSLLASFQDSEAASKFSSMVNSALQSLAVELPRHVPDRAAAFEKRLAENLTRQGRLDQLERAARNHLMSQHTHKDLLDGIRSAVDGAVGVEGNGELSRRLEVDGLRGMSTNGRIAGHSFYKHGDEVAAFVPTTDPLCTVPKYACIQAVVVSCDAPKNMYTIRDKNALPHTQSMWAVYWEQMLMIKKAMEQNYRIGDQVYALYRDDLRTDTAVSTEFFPGRIAQVGELSLAVEFYDRSIGHVYYDELFAAGR</sequence>
<comment type="caution">
    <text evidence="1">The sequence shown here is derived from an EMBL/GenBank/DDBJ whole genome shotgun (WGS) entry which is preliminary data.</text>
</comment>